<evidence type="ECO:0000256" key="2">
    <source>
        <dbReference type="PIRSR" id="PIRSR601310-3"/>
    </source>
</evidence>
<reference evidence="3" key="1">
    <citation type="submission" date="2020-11" db="EMBL/GenBank/DDBJ databases">
        <authorList>
            <person name="Tran Van P."/>
        </authorList>
    </citation>
    <scope>NUCLEOTIDE SEQUENCE</scope>
</reference>
<dbReference type="CDD" id="cd01276">
    <property type="entry name" value="PKCI_related"/>
    <property type="match status" value="1"/>
</dbReference>
<dbReference type="InterPro" id="IPR001310">
    <property type="entry name" value="Histidine_triad_HIT"/>
</dbReference>
<feature type="active site" description="Tele-AMP-histidine intermediate" evidence="1">
    <location>
        <position position="98"/>
    </location>
</feature>
<dbReference type="PROSITE" id="PS00892">
    <property type="entry name" value="HIT_1"/>
    <property type="match status" value="1"/>
</dbReference>
<evidence type="ECO:0000256" key="1">
    <source>
        <dbReference type="PIRSR" id="PIRSR601310-1"/>
    </source>
</evidence>
<dbReference type="EMBL" id="OB660603">
    <property type="protein sequence ID" value="CAD7225570.1"/>
    <property type="molecule type" value="Genomic_DNA"/>
</dbReference>
<dbReference type="GO" id="GO:0003824">
    <property type="term" value="F:catalytic activity"/>
    <property type="evidence" value="ECO:0007669"/>
    <property type="project" value="InterPro"/>
</dbReference>
<dbReference type="InterPro" id="IPR011146">
    <property type="entry name" value="HIT-like"/>
</dbReference>
<protein>
    <submittedName>
        <fullName evidence="3">Uncharacterized protein</fullName>
    </submittedName>
</protein>
<dbReference type="Pfam" id="PF01230">
    <property type="entry name" value="HIT"/>
    <property type="match status" value="1"/>
</dbReference>
<proteinExistence type="predicted"/>
<gene>
    <name evidence="3" type="ORF">CTOB1V02_LOCUS3508</name>
</gene>
<dbReference type="PRINTS" id="PR00332">
    <property type="entry name" value="HISTRIAD"/>
</dbReference>
<feature type="short sequence motif" description="Histidine triad motif" evidence="2">
    <location>
        <begin position="96"/>
        <end position="100"/>
    </location>
</feature>
<dbReference type="OrthoDB" id="672793at2759"/>
<dbReference type="Gene3D" id="3.30.428.10">
    <property type="entry name" value="HIT-like"/>
    <property type="match status" value="1"/>
</dbReference>
<dbReference type="FunFam" id="3.30.428.10:FF:000005">
    <property type="entry name" value="Histidine triad nucleotide-binding protein 1"/>
    <property type="match status" value="1"/>
</dbReference>
<accession>A0A7R8WA14</accession>
<evidence type="ECO:0000313" key="3">
    <source>
        <dbReference type="EMBL" id="CAD7225570.1"/>
    </source>
</evidence>
<organism evidence="3">
    <name type="scientific">Cyprideis torosa</name>
    <dbReference type="NCBI Taxonomy" id="163714"/>
    <lineage>
        <taxon>Eukaryota</taxon>
        <taxon>Metazoa</taxon>
        <taxon>Ecdysozoa</taxon>
        <taxon>Arthropoda</taxon>
        <taxon>Crustacea</taxon>
        <taxon>Oligostraca</taxon>
        <taxon>Ostracoda</taxon>
        <taxon>Podocopa</taxon>
        <taxon>Podocopida</taxon>
        <taxon>Cytherocopina</taxon>
        <taxon>Cytheroidea</taxon>
        <taxon>Cytherideidae</taxon>
        <taxon>Cyprideis</taxon>
    </lineage>
</organism>
<dbReference type="AlphaFoldDB" id="A0A7R8WA14"/>
<sequence>MSTIFAKIIAKEIPAKILHEDEKCLAFSDINPQAPVHFLVIPKKEIKTLAEAEDTDGELLGHLLLKCRQIAKEQGLEEGYRVVLNVGPNGGQEVYHIHFHVMGKRQMKWPPG</sequence>
<dbReference type="InterPro" id="IPR019808">
    <property type="entry name" value="Histidine_triad_CS"/>
</dbReference>
<dbReference type="PROSITE" id="PS51084">
    <property type="entry name" value="HIT_2"/>
    <property type="match status" value="1"/>
</dbReference>
<dbReference type="SUPFAM" id="SSF54197">
    <property type="entry name" value="HIT-like"/>
    <property type="match status" value="1"/>
</dbReference>
<dbReference type="InterPro" id="IPR036265">
    <property type="entry name" value="HIT-like_sf"/>
</dbReference>
<name>A0A7R8WA14_9CRUS</name>
<dbReference type="PANTHER" id="PTHR23089">
    <property type="entry name" value="HISTIDINE TRIAD HIT PROTEIN"/>
    <property type="match status" value="1"/>
</dbReference>